<feature type="domain" description="Lipase maturation factor 1/2 C-terminal" evidence="9">
    <location>
        <begin position="353"/>
        <end position="479"/>
    </location>
</feature>
<keyword evidence="6 7" id="KW-0472">Membrane</keyword>
<evidence type="ECO:0000256" key="5">
    <source>
        <dbReference type="ARBA" id="ARBA00022989"/>
    </source>
</evidence>
<dbReference type="EMBL" id="JAHHGM010000019">
    <property type="protein sequence ID" value="MBT2990628.1"/>
    <property type="molecule type" value="Genomic_DNA"/>
</dbReference>
<evidence type="ECO:0000256" key="2">
    <source>
        <dbReference type="ARBA" id="ARBA00005512"/>
    </source>
</evidence>
<dbReference type="Pfam" id="PF06762">
    <property type="entry name" value="LMF1"/>
    <property type="match status" value="1"/>
</dbReference>
<name>A0A944MB46_9GAMM</name>
<dbReference type="Proteomes" id="UP000770889">
    <property type="component" value="Unassembled WGS sequence"/>
</dbReference>
<comment type="caution">
    <text evidence="10">The sequence shown here is derived from an EMBL/GenBank/DDBJ whole genome shotgun (WGS) entry which is preliminary data.</text>
</comment>
<feature type="transmembrane region" description="Helical" evidence="7">
    <location>
        <begin position="142"/>
        <end position="166"/>
    </location>
</feature>
<evidence type="ECO:0000256" key="1">
    <source>
        <dbReference type="ARBA" id="ARBA00004477"/>
    </source>
</evidence>
<evidence type="ECO:0000313" key="10">
    <source>
        <dbReference type="EMBL" id="MBT2990628.1"/>
    </source>
</evidence>
<sequence>MSQLKLAISRLFQPATEQRLISWLFLRLLALIYLAAFASLAVQITGLVGNQGILPLHEHLNLAEDHYGRRAWLWFPSIFWFTGSSDTALQATTLLGILFSLLLLFARWQRLSLILLFLLYLSLYHAGQIFTNFQWDTLLLEAGFLAIFLLGGGNLLLIFLFDWLLFRLRFMSGLFKLVSGDPSWSGLTALNHYFETQPLPHMGAWYAHQLPEMLLKAGVVLTLFSELLVPFLIFLPRRFRYLAAAITILMQLLIIATSNHNFINLLTIALCLFLLHDDLLKRTLPDSFVQRIEAVDPSPGRLRSVLTLIALLLILPASLITFTSRVIGHPAPAILQDYSQSVQRFGIGHIFHIFPTMQTQRQELVIQGSNDGKSWQTYDFKYKPGDPSVAPAVIIPHQPRLDWMVWFVPTQQPLQLYWFGRLMERLHQGSESVTGLLANNPFPESPPRYLRVDSFSYSFATPQELERSGDWWRIEYLGQFPRVAPRIP</sequence>
<dbReference type="InterPro" id="IPR057433">
    <property type="entry name" value="LMF1/2_C"/>
</dbReference>
<dbReference type="Pfam" id="PF25179">
    <property type="entry name" value="LMF1_C"/>
    <property type="match status" value="1"/>
</dbReference>
<evidence type="ECO:0000313" key="11">
    <source>
        <dbReference type="Proteomes" id="UP000770889"/>
    </source>
</evidence>
<feature type="transmembrane region" description="Helical" evidence="7">
    <location>
        <begin position="214"/>
        <end position="234"/>
    </location>
</feature>
<dbReference type="InterPro" id="IPR009613">
    <property type="entry name" value="LMF"/>
</dbReference>
<feature type="transmembrane region" description="Helical" evidence="7">
    <location>
        <begin position="113"/>
        <end position="130"/>
    </location>
</feature>
<evidence type="ECO:0000256" key="4">
    <source>
        <dbReference type="ARBA" id="ARBA00022824"/>
    </source>
</evidence>
<feature type="transmembrane region" description="Helical" evidence="7">
    <location>
        <begin position="20"/>
        <end position="42"/>
    </location>
</feature>
<dbReference type="PANTHER" id="PTHR14463">
    <property type="entry name" value="LIPASE MATURATION FACTOR"/>
    <property type="match status" value="1"/>
</dbReference>
<organism evidence="10 11">
    <name type="scientific">Candidatus Thiodiazotropha taylori</name>
    <dbReference type="NCBI Taxonomy" id="2792791"/>
    <lineage>
        <taxon>Bacteria</taxon>
        <taxon>Pseudomonadati</taxon>
        <taxon>Pseudomonadota</taxon>
        <taxon>Gammaproteobacteria</taxon>
        <taxon>Chromatiales</taxon>
        <taxon>Sedimenticolaceae</taxon>
        <taxon>Candidatus Thiodiazotropha</taxon>
    </lineage>
</organism>
<protein>
    <submittedName>
        <fullName evidence="10">Lipase maturation factor family protein</fullName>
    </submittedName>
</protein>
<gene>
    <name evidence="10" type="ORF">KME65_16855</name>
</gene>
<dbReference type="GO" id="GO:0051604">
    <property type="term" value="P:protein maturation"/>
    <property type="evidence" value="ECO:0007669"/>
    <property type="project" value="InterPro"/>
</dbReference>
<feature type="transmembrane region" description="Helical" evidence="7">
    <location>
        <begin position="301"/>
        <end position="322"/>
    </location>
</feature>
<feature type="domain" description="Lipase maturation factor 1/2 N-terminal" evidence="8">
    <location>
        <begin position="132"/>
        <end position="280"/>
    </location>
</feature>
<feature type="transmembrane region" description="Helical" evidence="7">
    <location>
        <begin position="239"/>
        <end position="256"/>
    </location>
</feature>
<dbReference type="AlphaFoldDB" id="A0A944MB46"/>
<evidence type="ECO:0000256" key="6">
    <source>
        <dbReference type="ARBA" id="ARBA00023136"/>
    </source>
</evidence>
<proteinExistence type="inferred from homology"/>
<keyword evidence="5 7" id="KW-1133">Transmembrane helix</keyword>
<comment type="subcellular location">
    <subcellularLocation>
        <location evidence="1">Endoplasmic reticulum membrane</location>
        <topology evidence="1">Multi-pass membrane protein</topology>
    </subcellularLocation>
</comment>
<evidence type="ECO:0000256" key="3">
    <source>
        <dbReference type="ARBA" id="ARBA00022692"/>
    </source>
</evidence>
<comment type="similarity">
    <text evidence="2">Belongs to the lipase maturation factor family.</text>
</comment>
<reference evidence="10 11" key="1">
    <citation type="submission" date="2021-05" db="EMBL/GenBank/DDBJ databases">
        <title>Genetic and Functional Diversity in Clade A Lucinid endosymbionts from the Bahamas.</title>
        <authorList>
            <person name="Giani N.M."/>
            <person name="Engel A.S."/>
            <person name="Campbell B.J."/>
        </authorList>
    </citation>
    <scope>NUCLEOTIDE SEQUENCE [LARGE SCALE GENOMIC DNA]</scope>
    <source>
        <strain evidence="10">LUC16012Gg_MoonRockCtena</strain>
    </source>
</reference>
<feature type="transmembrane region" description="Helical" evidence="7">
    <location>
        <begin position="87"/>
        <end position="106"/>
    </location>
</feature>
<accession>A0A944MB46</accession>
<keyword evidence="4" id="KW-0256">Endoplasmic reticulum</keyword>
<keyword evidence="3 7" id="KW-0812">Transmembrane</keyword>
<evidence type="ECO:0000256" key="7">
    <source>
        <dbReference type="SAM" id="Phobius"/>
    </source>
</evidence>
<evidence type="ECO:0000259" key="8">
    <source>
        <dbReference type="Pfam" id="PF06762"/>
    </source>
</evidence>
<evidence type="ECO:0000259" key="9">
    <source>
        <dbReference type="Pfam" id="PF25179"/>
    </source>
</evidence>
<dbReference type="InterPro" id="IPR057434">
    <property type="entry name" value="LMF1/2_N"/>
</dbReference>